<evidence type="ECO:0000313" key="6">
    <source>
        <dbReference type="EMBL" id="QIZ20844.1"/>
    </source>
</evidence>
<dbReference type="Gene3D" id="3.40.640.10">
    <property type="entry name" value="Type I PLP-dependent aspartate aminotransferase-like (Major domain)"/>
    <property type="match status" value="1"/>
</dbReference>
<evidence type="ECO:0000256" key="2">
    <source>
        <dbReference type="ARBA" id="ARBA00037999"/>
    </source>
</evidence>
<keyword evidence="1 4" id="KW-0663">Pyridoxal phosphate</keyword>
<feature type="modified residue" description="N6-(pyridoxal phosphate)lysine" evidence="4">
    <location>
        <position position="184"/>
    </location>
</feature>
<gene>
    <name evidence="6" type="ORF">E5R92_03470</name>
</gene>
<dbReference type="InterPro" id="IPR015421">
    <property type="entry name" value="PyrdxlP-dep_Trfase_major"/>
</dbReference>
<evidence type="ECO:0000313" key="7">
    <source>
        <dbReference type="Proteomes" id="UP000501094"/>
    </source>
</evidence>
<keyword evidence="6" id="KW-0808">Transferase</keyword>
<dbReference type="PIRSF" id="PIRSF000390">
    <property type="entry name" value="PLP_StrS"/>
    <property type="match status" value="1"/>
</dbReference>
<dbReference type="PANTHER" id="PTHR30244:SF36">
    <property type="entry name" value="3-OXO-GLUCOSE-6-PHOSPHATE:GLUTAMATE AMINOTRANSFERASE"/>
    <property type="match status" value="1"/>
</dbReference>
<evidence type="ECO:0000256" key="3">
    <source>
        <dbReference type="PIRSR" id="PIRSR000390-1"/>
    </source>
</evidence>
<keyword evidence="7" id="KW-1185">Reference proteome</keyword>
<reference evidence="6 7" key="1">
    <citation type="journal article" date="2020" name="Nat. Microbiol.">
        <title>Lysogenic host-virus interactions in SAR11 marine bacteria.</title>
        <authorList>
            <person name="Morris R.M."/>
            <person name="Cain K.R."/>
            <person name="Hvorecny K.L."/>
            <person name="Kollman J.M."/>
        </authorList>
    </citation>
    <scope>NUCLEOTIDE SEQUENCE [LARGE SCALE GENOMIC DNA]</scope>
    <source>
        <strain evidence="6 7">NP1</strain>
    </source>
</reference>
<feature type="active site" description="Proton acceptor" evidence="3">
    <location>
        <position position="184"/>
    </location>
</feature>
<proteinExistence type="inferred from homology"/>
<accession>A0A6H1Q1Z0</accession>
<evidence type="ECO:0000256" key="5">
    <source>
        <dbReference type="RuleBase" id="RU004508"/>
    </source>
</evidence>
<dbReference type="Proteomes" id="UP000501094">
    <property type="component" value="Chromosome"/>
</dbReference>
<dbReference type="PANTHER" id="PTHR30244">
    <property type="entry name" value="TRANSAMINASE"/>
    <property type="match status" value="1"/>
</dbReference>
<comment type="similarity">
    <text evidence="2 5">Belongs to the DegT/DnrJ/EryC1 family.</text>
</comment>
<dbReference type="InterPro" id="IPR000653">
    <property type="entry name" value="DegT/StrS_aminotransferase"/>
</dbReference>
<sequence>MKIRYNYLSQEFENTKNIFFEWKKLIKTTDFTLGHKVEEFEKKIGKFLNIKYIISTNNGTDALKLSLKSIGIKNGDEVITVCNSFYASAGAIVALGARPVFIDCDDRFQMNYNLISNAINNKTKAIMPVHWGGASPDMDKITKIAKKYNLKVIEDACMGIGGNILGKSPGSFGDISAFSMHPLKSLNVMGDGGFVGTNNKSIFNWLKKYRNHGMIDRDRISFWGENFRLQPLQAVVALNQLKKLKKVIKIRNNNAKYLDKQLSALYPNVKIPPRPRGFKETFALYMANFSKRNELRSYLLKRGVETKIHYPIPLHLQKASKKFNYKKKDFPVAEKQSKSLITIPVHQYLDMKHMQYISNLIRKFYEK</sequence>
<dbReference type="GO" id="GO:0000271">
    <property type="term" value="P:polysaccharide biosynthetic process"/>
    <property type="evidence" value="ECO:0007669"/>
    <property type="project" value="TreeGrafter"/>
</dbReference>
<dbReference type="GO" id="GO:0030170">
    <property type="term" value="F:pyridoxal phosphate binding"/>
    <property type="evidence" value="ECO:0007669"/>
    <property type="project" value="TreeGrafter"/>
</dbReference>
<keyword evidence="6" id="KW-0032">Aminotransferase</keyword>
<dbReference type="Pfam" id="PF01041">
    <property type="entry name" value="DegT_DnrJ_EryC1"/>
    <property type="match status" value="1"/>
</dbReference>
<dbReference type="KEGG" id="peg:E5R92_03470"/>
<dbReference type="InterPro" id="IPR015424">
    <property type="entry name" value="PyrdxlP-dep_Trfase"/>
</dbReference>
<organism evidence="6 7">
    <name type="scientific">Candidatus Pelagibacter giovannonii</name>
    <dbReference type="NCBI Taxonomy" id="2563896"/>
    <lineage>
        <taxon>Bacteria</taxon>
        <taxon>Pseudomonadati</taxon>
        <taxon>Pseudomonadota</taxon>
        <taxon>Alphaproteobacteria</taxon>
        <taxon>Candidatus Pelagibacterales</taxon>
        <taxon>Candidatus Pelagibacteraceae</taxon>
        <taxon>Candidatus Pelagibacter</taxon>
    </lineage>
</organism>
<evidence type="ECO:0000256" key="4">
    <source>
        <dbReference type="PIRSR" id="PIRSR000390-2"/>
    </source>
</evidence>
<dbReference type="RefSeq" id="WP_168606722.1">
    <property type="nucleotide sequence ID" value="NZ_CP038852.1"/>
</dbReference>
<dbReference type="GO" id="GO:0008483">
    <property type="term" value="F:transaminase activity"/>
    <property type="evidence" value="ECO:0007669"/>
    <property type="project" value="UniProtKB-KW"/>
</dbReference>
<dbReference type="SUPFAM" id="SSF53383">
    <property type="entry name" value="PLP-dependent transferases"/>
    <property type="match status" value="1"/>
</dbReference>
<protein>
    <submittedName>
        <fullName evidence="6">DegT/DnrJ/EryC1/StrS family aminotransferase</fullName>
    </submittedName>
</protein>
<dbReference type="Gene3D" id="3.90.1150.10">
    <property type="entry name" value="Aspartate Aminotransferase, domain 1"/>
    <property type="match status" value="1"/>
</dbReference>
<dbReference type="EMBL" id="CP038852">
    <property type="protein sequence ID" value="QIZ20844.1"/>
    <property type="molecule type" value="Genomic_DNA"/>
</dbReference>
<evidence type="ECO:0000256" key="1">
    <source>
        <dbReference type="ARBA" id="ARBA00022898"/>
    </source>
</evidence>
<dbReference type="InterPro" id="IPR015422">
    <property type="entry name" value="PyrdxlP-dep_Trfase_small"/>
</dbReference>
<dbReference type="CDD" id="cd00616">
    <property type="entry name" value="AHBA_syn"/>
    <property type="match status" value="1"/>
</dbReference>
<dbReference type="AlphaFoldDB" id="A0A6H1Q1Z0"/>
<name>A0A6H1Q1Z0_9PROT</name>